<dbReference type="SUPFAM" id="SSF53335">
    <property type="entry name" value="S-adenosyl-L-methionine-dependent methyltransferases"/>
    <property type="match status" value="1"/>
</dbReference>
<evidence type="ECO:0000256" key="1">
    <source>
        <dbReference type="ARBA" id="ARBA00022603"/>
    </source>
</evidence>
<dbReference type="Pfam" id="PF13489">
    <property type="entry name" value="Methyltransf_23"/>
    <property type="match status" value="1"/>
</dbReference>
<comment type="catalytic activity">
    <reaction evidence="5">
        <text>a 3-(all-trans-polyprenyl)benzene-1,2-diol + S-adenosyl-L-methionine = a 2-methoxy-6-(all-trans-polyprenyl)phenol + S-adenosyl-L-homocysteine + H(+)</text>
        <dbReference type="Rhea" id="RHEA:31411"/>
        <dbReference type="Rhea" id="RHEA-COMP:9550"/>
        <dbReference type="Rhea" id="RHEA-COMP:9551"/>
        <dbReference type="ChEBI" id="CHEBI:15378"/>
        <dbReference type="ChEBI" id="CHEBI:57856"/>
        <dbReference type="ChEBI" id="CHEBI:59789"/>
        <dbReference type="ChEBI" id="CHEBI:62729"/>
        <dbReference type="ChEBI" id="CHEBI:62731"/>
        <dbReference type="EC" id="2.1.1.222"/>
    </reaction>
</comment>
<comment type="similarity">
    <text evidence="5">Belongs to the methyltransferase superfamily. UbiG/COQ3 family.</text>
</comment>
<dbReference type="GO" id="GO:0061542">
    <property type="term" value="F:3-demethylubiquinol 3-O-methyltransferase activity"/>
    <property type="evidence" value="ECO:0007669"/>
    <property type="project" value="UniProtKB-UniRule"/>
</dbReference>
<dbReference type="EMBL" id="LR217713">
    <property type="protein sequence ID" value="VFP81828.1"/>
    <property type="molecule type" value="Genomic_DNA"/>
</dbReference>
<evidence type="ECO:0000256" key="3">
    <source>
        <dbReference type="ARBA" id="ARBA00022688"/>
    </source>
</evidence>
<proteinExistence type="inferred from homology"/>
<dbReference type="RefSeq" id="WP_157992479.1">
    <property type="nucleotide sequence ID" value="NZ_LR217713.1"/>
</dbReference>
<keyword evidence="1 5" id="KW-0489">Methyltransferase</keyword>
<dbReference type="EC" id="2.1.1.222" evidence="5"/>
<dbReference type="PANTHER" id="PTHR43464:SF19">
    <property type="entry name" value="UBIQUINONE BIOSYNTHESIS O-METHYLTRANSFERASE, MITOCHONDRIAL"/>
    <property type="match status" value="1"/>
</dbReference>
<evidence type="ECO:0000256" key="4">
    <source>
        <dbReference type="ARBA" id="ARBA00022691"/>
    </source>
</evidence>
<accession>A0A451D7M7</accession>
<dbReference type="HAMAP" id="MF_00472">
    <property type="entry name" value="UbiG"/>
    <property type="match status" value="1"/>
</dbReference>
<dbReference type="CDD" id="cd02440">
    <property type="entry name" value="AdoMet_MTases"/>
    <property type="match status" value="1"/>
</dbReference>
<feature type="binding site" evidence="5">
    <location>
        <position position="85"/>
    </location>
    <ligand>
        <name>S-adenosyl-L-methionine</name>
        <dbReference type="ChEBI" id="CHEBI:59789"/>
    </ligand>
</feature>
<protein>
    <recommendedName>
        <fullName evidence="5">Ubiquinone biosynthesis O-methyltransferase</fullName>
    </recommendedName>
    <alternativeName>
        <fullName evidence="5">2-polyprenyl-6-hydroxyphenol methylase</fullName>
        <ecNumber evidence="5">2.1.1.222</ecNumber>
    </alternativeName>
    <alternativeName>
        <fullName evidence="5">3-demethylubiquinone 3-O-methyltransferase</fullName>
        <ecNumber evidence="5">2.1.1.64</ecNumber>
    </alternativeName>
</protein>
<name>A0A451D7M7_9GAMM</name>
<sequence length="243" mass="27736">MHQVPKFDGLNIDYSEMTKFAVMASRWWDLEGECKLLHTMNPVRLDWIKHYTSGLSGKKILDVGCGGGILAESMASLGANVVGLDIEKDLLQVARLHALENGVKVQYVQQTAEEHLVNYAEKYEVVTCLELLEHVPDPYSVIYACSRLVKPGGEVFFSTINRTKKSWFLAIFCAEYILRILPQGTHKILKLIQPRELLHWIDKTKLYVYHITGIDCNPLTKLCKLTSNVDVNYMVHAHKELEY</sequence>
<dbReference type="FunFam" id="3.40.50.150:FF:000028">
    <property type="entry name" value="Ubiquinone biosynthesis O-methyltransferase"/>
    <property type="match status" value="1"/>
</dbReference>
<evidence type="ECO:0000313" key="6">
    <source>
        <dbReference type="EMBL" id="VFP81828.1"/>
    </source>
</evidence>
<dbReference type="NCBIfam" id="TIGR01983">
    <property type="entry name" value="UbiG"/>
    <property type="match status" value="1"/>
</dbReference>
<reference evidence="6 7" key="1">
    <citation type="submission" date="2019-02" db="EMBL/GenBank/DDBJ databases">
        <authorList>
            <person name="Manzano-Marin A."/>
            <person name="Manzano-Marin A."/>
        </authorList>
    </citation>
    <scope>NUCLEOTIDE SEQUENCE [LARGE SCALE GENOMIC DNA]</scope>
    <source>
        <strain evidence="6 7">ErCicurvipes</strain>
    </source>
</reference>
<feature type="binding site" evidence="5">
    <location>
        <position position="44"/>
    </location>
    <ligand>
        <name>S-adenosyl-L-methionine</name>
        <dbReference type="ChEBI" id="CHEBI:59789"/>
    </ligand>
</feature>
<dbReference type="InterPro" id="IPR010233">
    <property type="entry name" value="UbiG_MeTrfase"/>
</dbReference>
<dbReference type="GeneID" id="66304438"/>
<dbReference type="UniPathway" id="UPA00232"/>
<evidence type="ECO:0000256" key="5">
    <source>
        <dbReference type="HAMAP-Rule" id="MF_00472"/>
    </source>
</evidence>
<keyword evidence="4 5" id="KW-0949">S-adenosyl-L-methionine</keyword>
<dbReference type="PANTHER" id="PTHR43464">
    <property type="entry name" value="METHYLTRANSFERASE"/>
    <property type="match status" value="1"/>
</dbReference>
<dbReference type="GO" id="GO:0102208">
    <property type="term" value="F:2-polyprenyl-6-hydroxyphenol methylase activity"/>
    <property type="evidence" value="ECO:0007669"/>
    <property type="project" value="UniProtKB-EC"/>
</dbReference>
<dbReference type="Proteomes" id="UP000294441">
    <property type="component" value="Chromosome 1"/>
</dbReference>
<gene>
    <name evidence="5 6" type="primary">ubiG</name>
    <name evidence="6" type="ORF">ERCICURV3402_160</name>
</gene>
<keyword evidence="6" id="KW-0830">Ubiquinone</keyword>
<dbReference type="OrthoDB" id="9801538at2"/>
<dbReference type="AlphaFoldDB" id="A0A451D7M7"/>
<keyword evidence="3 5" id="KW-0831">Ubiquinone biosynthesis</keyword>
<feature type="binding site" evidence="5">
    <location>
        <position position="129"/>
    </location>
    <ligand>
        <name>S-adenosyl-L-methionine</name>
        <dbReference type="ChEBI" id="CHEBI:59789"/>
    </ligand>
</feature>
<dbReference type="InterPro" id="IPR029063">
    <property type="entry name" value="SAM-dependent_MTases_sf"/>
</dbReference>
<comment type="catalytic activity">
    <reaction evidence="5">
        <text>a 3-demethylubiquinol + S-adenosyl-L-methionine = a ubiquinol + S-adenosyl-L-homocysteine + H(+)</text>
        <dbReference type="Rhea" id="RHEA:44380"/>
        <dbReference type="Rhea" id="RHEA-COMP:9566"/>
        <dbReference type="Rhea" id="RHEA-COMP:10914"/>
        <dbReference type="ChEBI" id="CHEBI:15378"/>
        <dbReference type="ChEBI" id="CHEBI:17976"/>
        <dbReference type="ChEBI" id="CHEBI:57856"/>
        <dbReference type="ChEBI" id="CHEBI:59789"/>
        <dbReference type="ChEBI" id="CHEBI:84422"/>
        <dbReference type="EC" id="2.1.1.64"/>
    </reaction>
</comment>
<dbReference type="GO" id="GO:0032259">
    <property type="term" value="P:methylation"/>
    <property type="evidence" value="ECO:0007669"/>
    <property type="project" value="UniProtKB-KW"/>
</dbReference>
<dbReference type="GO" id="GO:0010420">
    <property type="term" value="F:polyprenyldihydroxybenzoate methyltransferase activity"/>
    <property type="evidence" value="ECO:0007669"/>
    <property type="project" value="InterPro"/>
</dbReference>
<evidence type="ECO:0000256" key="2">
    <source>
        <dbReference type="ARBA" id="ARBA00022679"/>
    </source>
</evidence>
<organism evidence="6 7">
    <name type="scientific">Candidatus Erwinia haradaeae</name>
    <dbReference type="NCBI Taxonomy" id="1922217"/>
    <lineage>
        <taxon>Bacteria</taxon>
        <taxon>Pseudomonadati</taxon>
        <taxon>Pseudomonadota</taxon>
        <taxon>Gammaproteobacteria</taxon>
        <taxon>Enterobacterales</taxon>
        <taxon>Erwiniaceae</taxon>
        <taxon>Erwinia</taxon>
    </lineage>
</organism>
<evidence type="ECO:0000313" key="7">
    <source>
        <dbReference type="Proteomes" id="UP000294441"/>
    </source>
</evidence>
<comment type="function">
    <text evidence="5">O-methyltransferase that catalyzes the 2 O-methylation steps in the ubiquinone biosynthetic pathway.</text>
</comment>
<dbReference type="Gene3D" id="3.40.50.150">
    <property type="entry name" value="Vaccinia Virus protein VP39"/>
    <property type="match status" value="1"/>
</dbReference>
<comment type="pathway">
    <text evidence="5">Cofactor biosynthesis; ubiquinone biosynthesis.</text>
</comment>
<keyword evidence="2 5" id="KW-0808">Transferase</keyword>
<feature type="binding site" evidence="5">
    <location>
        <position position="64"/>
    </location>
    <ligand>
        <name>S-adenosyl-L-methionine</name>
        <dbReference type="ChEBI" id="CHEBI:59789"/>
    </ligand>
</feature>
<dbReference type="EC" id="2.1.1.64" evidence="5"/>